<evidence type="ECO:0000313" key="9">
    <source>
        <dbReference type="EMBL" id="PLB51605.1"/>
    </source>
</evidence>
<accession>A0A2I2GFE6</accession>
<dbReference type="InterPro" id="IPR015500">
    <property type="entry name" value="Peptidase_S8_subtilisin-rel"/>
</dbReference>
<keyword evidence="10" id="KW-1185">Reference proteome</keyword>
<dbReference type="PRINTS" id="PR00723">
    <property type="entry name" value="SUBTILISIN"/>
</dbReference>
<evidence type="ECO:0000256" key="4">
    <source>
        <dbReference type="ARBA" id="ARBA00022825"/>
    </source>
</evidence>
<comment type="similarity">
    <text evidence="6">Belongs to the peptidase S8 family.</text>
</comment>
<protein>
    <submittedName>
        <fullName evidence="9">Uncharacterized protein</fullName>
    </submittedName>
</protein>
<dbReference type="Gene3D" id="3.40.50.200">
    <property type="entry name" value="Peptidase S8/S53 domain"/>
    <property type="match status" value="1"/>
</dbReference>
<dbReference type="GeneID" id="36551602"/>
<evidence type="ECO:0000256" key="3">
    <source>
        <dbReference type="ARBA" id="ARBA00022801"/>
    </source>
</evidence>
<dbReference type="PROSITE" id="PS00138">
    <property type="entry name" value="SUBTILASE_SER"/>
    <property type="match status" value="1"/>
</dbReference>
<comment type="caution">
    <text evidence="9">The sequence shown here is derived from an EMBL/GenBank/DDBJ whole genome shotgun (WGS) entry which is preliminary data.</text>
</comment>
<evidence type="ECO:0000256" key="1">
    <source>
        <dbReference type="ARBA" id="ARBA00022670"/>
    </source>
</evidence>
<dbReference type="EMBL" id="MSFO01000002">
    <property type="protein sequence ID" value="PLB51605.1"/>
    <property type="molecule type" value="Genomic_DNA"/>
</dbReference>
<gene>
    <name evidence="9" type="ORF">P170DRAFT_352002</name>
</gene>
<dbReference type="InterPro" id="IPR056002">
    <property type="entry name" value="DUF7580"/>
</dbReference>
<dbReference type="InterPro" id="IPR000209">
    <property type="entry name" value="Peptidase_S8/S53_dom"/>
</dbReference>
<name>A0A2I2GFE6_9EURO</name>
<feature type="domain" description="DUF7580" evidence="8">
    <location>
        <begin position="164"/>
        <end position="484"/>
    </location>
</feature>
<dbReference type="Pfam" id="PF00082">
    <property type="entry name" value="Peptidase_S8"/>
    <property type="match status" value="1"/>
</dbReference>
<dbReference type="PROSITE" id="PS51892">
    <property type="entry name" value="SUBTILASE"/>
    <property type="match status" value="1"/>
</dbReference>
<keyword evidence="5" id="KW-0865">Zymogen</keyword>
<feature type="active site" description="Charge relay system" evidence="6">
    <location>
        <position position="673"/>
    </location>
</feature>
<keyword evidence="3 6" id="KW-0378">Hydrolase</keyword>
<dbReference type="InterPro" id="IPR023828">
    <property type="entry name" value="Peptidase_S8_Ser-AS"/>
</dbReference>
<dbReference type="PANTHER" id="PTHR35186">
    <property type="entry name" value="ANK_REP_REGION DOMAIN-CONTAINING PROTEIN"/>
    <property type="match status" value="1"/>
</dbReference>
<evidence type="ECO:0000256" key="6">
    <source>
        <dbReference type="PROSITE-ProRule" id="PRU01240"/>
    </source>
</evidence>
<dbReference type="Proteomes" id="UP000234275">
    <property type="component" value="Unassembled WGS sequence"/>
</dbReference>
<dbReference type="STRING" id="1392250.A0A2I2GFE6"/>
<evidence type="ECO:0000259" key="7">
    <source>
        <dbReference type="Pfam" id="PF00082"/>
    </source>
</evidence>
<evidence type="ECO:0000313" key="10">
    <source>
        <dbReference type="Proteomes" id="UP000234275"/>
    </source>
</evidence>
<dbReference type="GO" id="GO:0006508">
    <property type="term" value="P:proteolysis"/>
    <property type="evidence" value="ECO:0007669"/>
    <property type="project" value="UniProtKB-KW"/>
</dbReference>
<reference evidence="9 10" key="1">
    <citation type="submission" date="2016-12" db="EMBL/GenBank/DDBJ databases">
        <title>The genomes of Aspergillus section Nigri reveals drivers in fungal speciation.</title>
        <authorList>
            <consortium name="DOE Joint Genome Institute"/>
            <person name="Vesth T.C."/>
            <person name="Nybo J."/>
            <person name="Theobald S."/>
            <person name="Brandl J."/>
            <person name="Frisvad J.C."/>
            <person name="Nielsen K.F."/>
            <person name="Lyhne E.K."/>
            <person name="Kogle M.E."/>
            <person name="Kuo A."/>
            <person name="Riley R."/>
            <person name="Clum A."/>
            <person name="Nolan M."/>
            <person name="Lipzen A."/>
            <person name="Salamov A."/>
            <person name="Henrissat B."/>
            <person name="Wiebenga A."/>
            <person name="De Vries R.P."/>
            <person name="Grigoriev I.V."/>
            <person name="Mortensen U.H."/>
            <person name="Andersen M.R."/>
            <person name="Baker S.E."/>
        </authorList>
    </citation>
    <scope>NUCLEOTIDE SEQUENCE [LARGE SCALE GENOMIC DNA]</scope>
    <source>
        <strain evidence="9 10">IBT 23096</strain>
    </source>
</reference>
<dbReference type="Pfam" id="PF24476">
    <property type="entry name" value="DUF7580"/>
    <property type="match status" value="1"/>
</dbReference>
<dbReference type="SUPFAM" id="SSF52743">
    <property type="entry name" value="Subtilisin-like"/>
    <property type="match status" value="1"/>
</dbReference>
<dbReference type="InterPro" id="IPR036852">
    <property type="entry name" value="Peptidase_S8/S53_dom_sf"/>
</dbReference>
<organism evidence="9 10">
    <name type="scientific">Aspergillus steynii IBT 23096</name>
    <dbReference type="NCBI Taxonomy" id="1392250"/>
    <lineage>
        <taxon>Eukaryota</taxon>
        <taxon>Fungi</taxon>
        <taxon>Dikarya</taxon>
        <taxon>Ascomycota</taxon>
        <taxon>Pezizomycotina</taxon>
        <taxon>Eurotiomycetes</taxon>
        <taxon>Eurotiomycetidae</taxon>
        <taxon>Eurotiales</taxon>
        <taxon>Aspergillaceae</taxon>
        <taxon>Aspergillus</taxon>
        <taxon>Aspergillus subgen. Circumdati</taxon>
    </lineage>
</organism>
<feature type="domain" description="Peptidase S8/S53" evidence="7">
    <location>
        <begin position="625"/>
        <end position="851"/>
    </location>
</feature>
<keyword evidence="4 6" id="KW-0720">Serine protease</keyword>
<feature type="active site" description="Charge relay system" evidence="6">
    <location>
        <position position="631"/>
    </location>
</feature>
<dbReference type="VEuPathDB" id="FungiDB:P170DRAFT_352002"/>
<evidence type="ECO:0000256" key="5">
    <source>
        <dbReference type="ARBA" id="ARBA00023145"/>
    </source>
</evidence>
<dbReference type="RefSeq" id="XP_024706907.1">
    <property type="nucleotide sequence ID" value="XM_024843902.1"/>
</dbReference>
<dbReference type="OrthoDB" id="206201at2759"/>
<evidence type="ECO:0000259" key="8">
    <source>
        <dbReference type="Pfam" id="PF24476"/>
    </source>
</evidence>
<feature type="active site" description="Charge relay system" evidence="6">
    <location>
        <position position="812"/>
    </location>
</feature>
<keyword evidence="1 6" id="KW-0645">Protease</keyword>
<dbReference type="PANTHER" id="PTHR35186:SF4">
    <property type="entry name" value="PRION-INHIBITION AND PROPAGATION HELO DOMAIN-CONTAINING PROTEIN"/>
    <property type="match status" value="1"/>
</dbReference>
<dbReference type="AlphaFoldDB" id="A0A2I2GFE6"/>
<sequence length="901" mass="101546">MDDDTDSQGLLQYVLGLFARKRPQRSAKQASLGSRKREAWLRTDAFLQRDDISEADPESVSRTLRAFEHLVQDDSDGGRDFQNFQQARHERYPKLRRMIEGPNRHLNDDPDTVIRVSKRRREYDDAIQELLHLDQERKKRRVLPREEPTLESNLKDPDAEFAVLMRRHLVSLDNALRRQWVCVCQKCSGLSVRLSLPRHRKDLEAEASFEVFFGVRSVPATALQEAKITVKRSSEPIISHPPDFAHICQSVTESLDQRNCLHFTLENGVFQRLRPQPKTFGSDRMSQTVSLSAFFNRQQELLRGESVLPLKGKRVLAVTLASALLPFLETPWLQFSFNHSKIQFFEPRQGGELPNITKPFLTLEHVPMMSNRSTHTGDSSGATKHMVHPNASVLALGILLCELHYCTPVELMAKDPHVVRKVNDDFYTCLDKLQTLEDDAGVDYYLATKACLTGEYYPLGQHADFEDVSVQRLFYQNVVKRLETVIFKAWGIRLEDLGSFDSRQNESCWGSIGREVVRLHTGKIDSSNANNTARAALPRSMSDAVPVSHASLHSDITLRISAQRSSGSQAHRQLAEPSQKSLHFFDASRQTGPVQENPLSEKWMNNLLSSIHAYVDPDFDLAEPVRIAILDSGLDPENPFLVADQQRTNPQIKDARSFVYGTEPHDIQDEIGHGTHALGLLLKVAPGAEIYPVQAIDHAVNEWKVDIISISFGIREYHELMSTAVSNALNKQTLLFAAASNDGANLGRAFPAQYPSVFCIHSTDGNGNPSKFNPTASETDVNFSLLGEDVSSLWPAGMDGYDEIVNVMSGTSVATPIAAGLAASVLSFVRQQDQHITVEGERLGQWLKRNNSMDAVFKRMVKRRRGVGYDYITPHVLFDMGSTREDVYGRIKDIKRNMYKY</sequence>
<keyword evidence="2" id="KW-0732">Signal</keyword>
<dbReference type="GO" id="GO:0004252">
    <property type="term" value="F:serine-type endopeptidase activity"/>
    <property type="evidence" value="ECO:0007669"/>
    <property type="project" value="UniProtKB-UniRule"/>
</dbReference>
<proteinExistence type="inferred from homology"/>
<evidence type="ECO:0000256" key="2">
    <source>
        <dbReference type="ARBA" id="ARBA00022729"/>
    </source>
</evidence>